<gene>
    <name evidence="2" type="ORF">EI74_0604</name>
</gene>
<reference evidence="2 3" key="1">
    <citation type="submission" date="2019-03" db="EMBL/GenBank/DDBJ databases">
        <title>Genomic Encyclopedia of Archaeal and Bacterial Type Strains, Phase II (KMG-II): from individual species to whole genera.</title>
        <authorList>
            <person name="Goeker M."/>
        </authorList>
    </citation>
    <scope>NUCLEOTIDE SEQUENCE [LARGE SCALE GENOMIC DNA]</scope>
    <source>
        <strain evidence="2 3">ATCC 700618</strain>
    </source>
</reference>
<keyword evidence="3" id="KW-1185">Reference proteome</keyword>
<evidence type="ECO:0000313" key="2">
    <source>
        <dbReference type="EMBL" id="TDO19800.1"/>
    </source>
</evidence>
<accession>A0A4R6IC38</accession>
<protein>
    <submittedName>
        <fullName evidence="2">Uncharacterized protein</fullName>
    </submittedName>
</protein>
<name>A0A4R6IC38_9MOLU</name>
<dbReference type="EMBL" id="SNWN01000013">
    <property type="protein sequence ID" value="TDO19800.1"/>
    <property type="molecule type" value="Genomic_DNA"/>
</dbReference>
<proteinExistence type="predicted"/>
<dbReference type="Proteomes" id="UP000295518">
    <property type="component" value="Unassembled WGS sequence"/>
</dbReference>
<dbReference type="RefSeq" id="WP_094254762.1">
    <property type="nucleotide sequence ID" value="NZ_NNCE01000005.1"/>
</dbReference>
<evidence type="ECO:0000313" key="3">
    <source>
        <dbReference type="Proteomes" id="UP000295518"/>
    </source>
</evidence>
<dbReference type="AlphaFoldDB" id="A0A4R6IC38"/>
<feature type="coiled-coil region" evidence="1">
    <location>
        <begin position="71"/>
        <end position="105"/>
    </location>
</feature>
<sequence>MSIENNKKSKYSGKKTNYKFNDKNKVNKSIELVDKSERLTDKWIKIKDVQNQIILIEKNLNSQFKKFDKDFKIISEENKKINENIDKLQNKILKLNNLIWDYEQSKISSLAIENANLILESDNSKQLDNDSEITKEFATIISLTHNLSSDKLNDKVIEWKHKFSLDGEIINNEDFIAHMEDFFTLERVNHLDKTLEIIEDFINEEVLISEQTFTKFINTIEAMSKKLEIYFPNKYYSKDVNSLSSQLVGYLRNFLKMLTQKTSPEEWKDLGYTRVTRATQIIESLMRNVSFLIRENEQNYKEQSKSINLNDFLIKMHPKKWNKIFDNEFRLVLRYFLAQKIYDESAAIRNDFAHNTKAANEMIYKANIQINVQTLAITLLVFNQVYVNRHILKKNKLDNTQILKIKHNK</sequence>
<evidence type="ECO:0000256" key="1">
    <source>
        <dbReference type="SAM" id="Coils"/>
    </source>
</evidence>
<comment type="caution">
    <text evidence="2">The sequence shown here is derived from an EMBL/GenBank/DDBJ whole genome shotgun (WGS) entry which is preliminary data.</text>
</comment>
<organism evidence="2 3">
    <name type="scientific">Mycoplasma testudineum</name>
    <dbReference type="NCBI Taxonomy" id="244584"/>
    <lineage>
        <taxon>Bacteria</taxon>
        <taxon>Bacillati</taxon>
        <taxon>Mycoplasmatota</taxon>
        <taxon>Mollicutes</taxon>
        <taxon>Mycoplasmataceae</taxon>
        <taxon>Mycoplasma</taxon>
    </lineage>
</organism>
<keyword evidence="1" id="KW-0175">Coiled coil</keyword>